<evidence type="ECO:0000313" key="7">
    <source>
        <dbReference type="Proteomes" id="UP000887540"/>
    </source>
</evidence>
<dbReference type="Gene3D" id="1.20.1070.10">
    <property type="entry name" value="Rhodopsin 7-helix transmembrane proteins"/>
    <property type="match status" value="1"/>
</dbReference>
<accession>A0A914DWM4</accession>
<dbReference type="SUPFAM" id="SSF81321">
    <property type="entry name" value="Family A G protein-coupled receptor-like"/>
    <property type="match status" value="1"/>
</dbReference>
<feature type="transmembrane region" description="Helical" evidence="5">
    <location>
        <begin position="215"/>
        <end position="233"/>
    </location>
</feature>
<dbReference type="PROSITE" id="PS50262">
    <property type="entry name" value="G_PROTEIN_RECEP_F1_2"/>
    <property type="match status" value="1"/>
</dbReference>
<feature type="transmembrane region" description="Helical" evidence="5">
    <location>
        <begin position="65"/>
        <end position="88"/>
    </location>
</feature>
<dbReference type="CDD" id="cd14978">
    <property type="entry name" value="7tmA_FMRFamide_R-like"/>
    <property type="match status" value="1"/>
</dbReference>
<evidence type="ECO:0000256" key="3">
    <source>
        <dbReference type="ARBA" id="ARBA00022989"/>
    </source>
</evidence>
<protein>
    <submittedName>
        <fullName evidence="8">G-protein coupled receptors family 1 profile domain-containing protein</fullName>
    </submittedName>
</protein>
<comment type="subcellular location">
    <subcellularLocation>
        <location evidence="1">Membrane</location>
    </subcellularLocation>
</comment>
<keyword evidence="7" id="KW-1185">Reference proteome</keyword>
<evidence type="ECO:0000256" key="5">
    <source>
        <dbReference type="SAM" id="Phobius"/>
    </source>
</evidence>
<feature type="transmembrane region" description="Helical" evidence="5">
    <location>
        <begin position="153"/>
        <end position="172"/>
    </location>
</feature>
<dbReference type="PANTHER" id="PTHR46709">
    <property type="entry name" value="PROTEIN CBG23488-RELATED"/>
    <property type="match status" value="1"/>
</dbReference>
<evidence type="ECO:0000256" key="1">
    <source>
        <dbReference type="ARBA" id="ARBA00004370"/>
    </source>
</evidence>
<keyword evidence="2 5" id="KW-0812">Transmembrane</keyword>
<keyword evidence="4 5" id="KW-0472">Membrane</keyword>
<feature type="transmembrane region" description="Helical" evidence="5">
    <location>
        <begin position="270"/>
        <end position="291"/>
    </location>
</feature>
<name>A0A914DWM4_9BILA</name>
<feature type="transmembrane region" description="Helical" evidence="5">
    <location>
        <begin position="27"/>
        <end position="53"/>
    </location>
</feature>
<dbReference type="InterPro" id="IPR017452">
    <property type="entry name" value="GPCR_Rhodpsn_7TM"/>
</dbReference>
<feature type="domain" description="G-protein coupled receptors family 1 profile" evidence="6">
    <location>
        <begin position="44"/>
        <end position="328"/>
    </location>
</feature>
<dbReference type="PANTHER" id="PTHR46709:SF8">
    <property type="entry name" value="G-PROTEIN COUPLED RECEPTORS FAMILY 1 PROFILE DOMAIN-CONTAINING PROTEIN"/>
    <property type="match status" value="1"/>
</dbReference>
<keyword evidence="3 5" id="KW-1133">Transmembrane helix</keyword>
<dbReference type="WBParaSite" id="ACRNAN_scaffold4313.g15889.t1">
    <property type="protein sequence ID" value="ACRNAN_scaffold4313.g15889.t1"/>
    <property type="gene ID" value="ACRNAN_scaffold4313.g15889"/>
</dbReference>
<reference evidence="8" key="1">
    <citation type="submission" date="2022-11" db="UniProtKB">
        <authorList>
            <consortium name="WormBaseParasite"/>
        </authorList>
    </citation>
    <scope>IDENTIFICATION</scope>
</reference>
<sequence length="517" mass="58435">MDSSNNITSDENEDCLVQQMPFIEFKLLLVGCIGTSIALLSVIHNLILFYTFISSATLRRRNLTYLTCLSLCDVFISISYIGIMSIQIYAEYFESLPLFILWHDFLRIAFTISNITLTSASFLLVAATFERYLQTIRSPRSDQLLNFVSKHRAMGVILAFLCGFIFRGTVFFEIEIYRQPECEGFASMGVTLSQIAKNPYYDSIWRFWIRRMATIFFPFIILAYCNAAIVYSLNENGRDKMIKTLILFMTVGHSGDIENIKSRVRAATRMLIIIVSCYLCTNIVDVFIATWEYVDAASLSEMSGFYTVATDVSSLLSVTGAALRLPIYIANDDLIRREVAKVLHSLFKLCRIGGKIQRQLSYQKQKLISDETHKSSSPPLLLMPNSNVPLSKASSCSMGSYHETRTTRLYSGIGSLIMARASVVSSRNGSLATNLDMPKCTLLYENALLHRGISPQISTGSIQNPIKIIPRKIPISRSHYIITQDENNEKKEMRKISFPDKITSYGTHGFSSWSKYV</sequence>
<feature type="transmembrane region" description="Helical" evidence="5">
    <location>
        <begin position="108"/>
        <end position="133"/>
    </location>
</feature>
<evidence type="ECO:0000256" key="4">
    <source>
        <dbReference type="ARBA" id="ARBA00023136"/>
    </source>
</evidence>
<evidence type="ECO:0000256" key="2">
    <source>
        <dbReference type="ARBA" id="ARBA00022692"/>
    </source>
</evidence>
<evidence type="ECO:0000313" key="8">
    <source>
        <dbReference type="WBParaSite" id="ACRNAN_scaffold4313.g15889.t1"/>
    </source>
</evidence>
<dbReference type="GO" id="GO:0016020">
    <property type="term" value="C:membrane"/>
    <property type="evidence" value="ECO:0007669"/>
    <property type="project" value="UniProtKB-SubCell"/>
</dbReference>
<organism evidence="7 8">
    <name type="scientific">Acrobeloides nanus</name>
    <dbReference type="NCBI Taxonomy" id="290746"/>
    <lineage>
        <taxon>Eukaryota</taxon>
        <taxon>Metazoa</taxon>
        <taxon>Ecdysozoa</taxon>
        <taxon>Nematoda</taxon>
        <taxon>Chromadorea</taxon>
        <taxon>Rhabditida</taxon>
        <taxon>Tylenchina</taxon>
        <taxon>Cephalobomorpha</taxon>
        <taxon>Cephaloboidea</taxon>
        <taxon>Cephalobidae</taxon>
        <taxon>Acrobeloides</taxon>
    </lineage>
</organism>
<proteinExistence type="predicted"/>
<dbReference type="AlphaFoldDB" id="A0A914DWM4"/>
<evidence type="ECO:0000259" key="6">
    <source>
        <dbReference type="PROSITE" id="PS50262"/>
    </source>
</evidence>
<dbReference type="Proteomes" id="UP000887540">
    <property type="component" value="Unplaced"/>
</dbReference>